<name>A0A934IJU4_9HYPH</name>
<dbReference type="GO" id="GO:0019632">
    <property type="term" value="P:shikimate metabolic process"/>
    <property type="evidence" value="ECO:0007669"/>
    <property type="project" value="TreeGrafter"/>
</dbReference>
<dbReference type="InterPro" id="IPR036291">
    <property type="entry name" value="NAD(P)-bd_dom_sf"/>
</dbReference>
<dbReference type="GO" id="GO:0009073">
    <property type="term" value="P:aromatic amino acid family biosynthetic process"/>
    <property type="evidence" value="ECO:0007669"/>
    <property type="project" value="UniProtKB-KW"/>
</dbReference>
<feature type="binding site" evidence="7">
    <location>
        <position position="61"/>
    </location>
    <ligand>
        <name>shikimate</name>
        <dbReference type="ChEBI" id="CHEBI:36208"/>
    </ligand>
</feature>
<dbReference type="InterPro" id="IPR013708">
    <property type="entry name" value="Shikimate_DH-bd_N"/>
</dbReference>
<dbReference type="Pfam" id="PF18317">
    <property type="entry name" value="SDH_C"/>
    <property type="match status" value="1"/>
</dbReference>
<dbReference type="PANTHER" id="PTHR21089:SF1">
    <property type="entry name" value="BIFUNCTIONAL 3-DEHYDROQUINATE DEHYDRATASE_SHIKIMATE DEHYDROGENASE, CHLOROPLASTIC"/>
    <property type="match status" value="1"/>
</dbReference>
<feature type="binding site" evidence="7">
    <location>
        <begin position="14"/>
        <end position="16"/>
    </location>
    <ligand>
        <name>shikimate</name>
        <dbReference type="ChEBI" id="CHEBI:36208"/>
    </ligand>
</feature>
<accession>A0A934IJU4</accession>
<dbReference type="Pfam" id="PF08501">
    <property type="entry name" value="Shikimate_dh_N"/>
    <property type="match status" value="1"/>
</dbReference>
<feature type="domain" description="Quinate/shikimate 5-dehydrogenase/glutamyl-tRNA reductase" evidence="8">
    <location>
        <begin position="122"/>
        <end position="187"/>
    </location>
</feature>
<proteinExistence type="inferred from homology"/>
<dbReference type="GO" id="GO:0050661">
    <property type="term" value="F:NADP binding"/>
    <property type="evidence" value="ECO:0007669"/>
    <property type="project" value="TreeGrafter"/>
</dbReference>
<feature type="binding site" evidence="7">
    <location>
        <begin position="126"/>
        <end position="130"/>
    </location>
    <ligand>
        <name>NADP(+)</name>
        <dbReference type="ChEBI" id="CHEBI:58349"/>
    </ligand>
</feature>
<feature type="binding site" evidence="7">
    <location>
        <position position="213"/>
    </location>
    <ligand>
        <name>shikimate</name>
        <dbReference type="ChEBI" id="CHEBI:36208"/>
    </ligand>
</feature>
<dbReference type="SUPFAM" id="SSF51735">
    <property type="entry name" value="NAD(P)-binding Rossmann-fold domains"/>
    <property type="match status" value="1"/>
</dbReference>
<keyword evidence="12" id="KW-1185">Reference proteome</keyword>
<organism evidence="11 12">
    <name type="scientific">Acuticoccus mangrovi</name>
    <dbReference type="NCBI Taxonomy" id="2796142"/>
    <lineage>
        <taxon>Bacteria</taxon>
        <taxon>Pseudomonadati</taxon>
        <taxon>Pseudomonadota</taxon>
        <taxon>Alphaproteobacteria</taxon>
        <taxon>Hyphomicrobiales</taxon>
        <taxon>Amorphaceae</taxon>
        <taxon>Acuticoccus</taxon>
    </lineage>
</organism>
<comment type="catalytic activity">
    <reaction evidence="6 7">
        <text>shikimate + NADP(+) = 3-dehydroshikimate + NADPH + H(+)</text>
        <dbReference type="Rhea" id="RHEA:17737"/>
        <dbReference type="ChEBI" id="CHEBI:15378"/>
        <dbReference type="ChEBI" id="CHEBI:16630"/>
        <dbReference type="ChEBI" id="CHEBI:36208"/>
        <dbReference type="ChEBI" id="CHEBI:57783"/>
        <dbReference type="ChEBI" id="CHEBI:58349"/>
        <dbReference type="EC" id="1.1.1.25"/>
    </reaction>
</comment>
<dbReference type="InterPro" id="IPR022893">
    <property type="entry name" value="Shikimate_DH_fam"/>
</dbReference>
<evidence type="ECO:0000256" key="4">
    <source>
        <dbReference type="ARBA" id="ARBA00023002"/>
    </source>
</evidence>
<evidence type="ECO:0000313" key="12">
    <source>
        <dbReference type="Proteomes" id="UP000609531"/>
    </source>
</evidence>
<comment type="function">
    <text evidence="7">Involved in the biosynthesis of the chorismate, which leads to the biosynthesis of aromatic amino acids. Catalyzes the reversible NADPH linked reduction of 3-dehydroshikimate (DHSA) to yield shikimate (SA).</text>
</comment>
<reference evidence="11" key="1">
    <citation type="submission" date="2020-12" db="EMBL/GenBank/DDBJ databases">
        <title>Bacterial taxonomy.</title>
        <authorList>
            <person name="Pan X."/>
        </authorList>
    </citation>
    <scope>NUCLEOTIDE SEQUENCE</scope>
    <source>
        <strain evidence="11">B2012</strain>
    </source>
</reference>
<comment type="pathway">
    <text evidence="1 7">Metabolic intermediate biosynthesis; chorismate biosynthesis; chorismate from D-erythrose 4-phosphate and phosphoenolpyruvate: step 4/7.</text>
</comment>
<evidence type="ECO:0000256" key="6">
    <source>
        <dbReference type="ARBA" id="ARBA00049442"/>
    </source>
</evidence>
<dbReference type="Proteomes" id="UP000609531">
    <property type="component" value="Unassembled WGS sequence"/>
</dbReference>
<evidence type="ECO:0000313" key="11">
    <source>
        <dbReference type="EMBL" id="MBJ3777813.1"/>
    </source>
</evidence>
<dbReference type="InterPro" id="IPR041121">
    <property type="entry name" value="SDH_C"/>
</dbReference>
<dbReference type="GO" id="GO:0004764">
    <property type="term" value="F:shikimate 3-dehydrogenase (NADP+) activity"/>
    <property type="evidence" value="ECO:0007669"/>
    <property type="project" value="UniProtKB-UniRule"/>
</dbReference>
<evidence type="ECO:0000256" key="1">
    <source>
        <dbReference type="ARBA" id="ARBA00004871"/>
    </source>
</evidence>
<keyword evidence="3 7" id="KW-0521">NADP</keyword>
<feature type="binding site" evidence="7">
    <location>
        <position position="241"/>
    </location>
    <ligand>
        <name>shikimate</name>
        <dbReference type="ChEBI" id="CHEBI:36208"/>
    </ligand>
</feature>
<dbReference type="AlphaFoldDB" id="A0A934IJU4"/>
<gene>
    <name evidence="7" type="primary">aroE</name>
    <name evidence="11" type="ORF">JCR33_19050</name>
</gene>
<comment type="caution">
    <text evidence="11">The sequence shown here is derived from an EMBL/GenBank/DDBJ whole genome shotgun (WGS) entry which is preliminary data.</text>
</comment>
<dbReference type="GO" id="GO:0005829">
    <property type="term" value="C:cytosol"/>
    <property type="evidence" value="ECO:0007669"/>
    <property type="project" value="TreeGrafter"/>
</dbReference>
<comment type="similarity">
    <text evidence="7">Belongs to the shikimate dehydrogenase family.</text>
</comment>
<feature type="domain" description="Shikimate dehydrogenase substrate binding N-terminal" evidence="9">
    <location>
        <begin position="6"/>
        <end position="87"/>
    </location>
</feature>
<dbReference type="EC" id="1.1.1.25" evidence="2 7"/>
<feature type="binding site" evidence="7">
    <location>
        <position position="85"/>
    </location>
    <ligand>
        <name>shikimate</name>
        <dbReference type="ChEBI" id="CHEBI:36208"/>
    </ligand>
</feature>
<feature type="binding site" evidence="7">
    <location>
        <position position="211"/>
    </location>
    <ligand>
        <name>NADP(+)</name>
        <dbReference type="ChEBI" id="CHEBI:58349"/>
    </ligand>
</feature>
<evidence type="ECO:0000256" key="3">
    <source>
        <dbReference type="ARBA" id="ARBA00022857"/>
    </source>
</evidence>
<protein>
    <recommendedName>
        <fullName evidence="2 7">Shikimate dehydrogenase (NADP(+))</fullName>
        <shortName evidence="7">SDH</shortName>
        <ecNumber evidence="2 7">1.1.1.25</ecNumber>
    </recommendedName>
</protein>
<evidence type="ECO:0000259" key="8">
    <source>
        <dbReference type="Pfam" id="PF01488"/>
    </source>
</evidence>
<dbReference type="InterPro" id="IPR046346">
    <property type="entry name" value="Aminoacid_DH-like_N_sf"/>
</dbReference>
<keyword evidence="4 7" id="KW-0560">Oxidoreductase</keyword>
<dbReference type="HAMAP" id="MF_00222">
    <property type="entry name" value="Shikimate_DH_AroE"/>
    <property type="match status" value="1"/>
</dbReference>
<evidence type="ECO:0000256" key="7">
    <source>
        <dbReference type="HAMAP-Rule" id="MF_00222"/>
    </source>
</evidence>
<dbReference type="Gene3D" id="3.40.50.720">
    <property type="entry name" value="NAD(P)-binding Rossmann-like Domain"/>
    <property type="match status" value="1"/>
</dbReference>
<evidence type="ECO:0000259" key="9">
    <source>
        <dbReference type="Pfam" id="PF08501"/>
    </source>
</evidence>
<dbReference type="Gene3D" id="3.40.50.10860">
    <property type="entry name" value="Leucine Dehydrogenase, chain A, domain 1"/>
    <property type="match status" value="1"/>
</dbReference>
<dbReference type="GO" id="GO:0008652">
    <property type="term" value="P:amino acid biosynthetic process"/>
    <property type="evidence" value="ECO:0007669"/>
    <property type="project" value="UniProtKB-KW"/>
</dbReference>
<feature type="active site" description="Proton acceptor" evidence="7">
    <location>
        <position position="65"/>
    </location>
</feature>
<dbReference type="Pfam" id="PF01488">
    <property type="entry name" value="Shikimate_DH"/>
    <property type="match status" value="1"/>
</dbReference>
<comment type="caution">
    <text evidence="7">Lacks conserved residue(s) required for the propagation of feature annotation.</text>
</comment>
<feature type="binding site" evidence="7">
    <location>
        <position position="234"/>
    </location>
    <ligand>
        <name>NADP(+)</name>
        <dbReference type="ChEBI" id="CHEBI:58349"/>
    </ligand>
</feature>
<feature type="binding site" evidence="7">
    <location>
        <begin position="149"/>
        <end position="154"/>
    </location>
    <ligand>
        <name>NADP(+)</name>
        <dbReference type="ChEBI" id="CHEBI:58349"/>
    </ligand>
</feature>
<dbReference type="PANTHER" id="PTHR21089">
    <property type="entry name" value="SHIKIMATE DEHYDROGENASE"/>
    <property type="match status" value="1"/>
</dbReference>
<dbReference type="GO" id="GO:0009423">
    <property type="term" value="P:chorismate biosynthetic process"/>
    <property type="evidence" value="ECO:0007669"/>
    <property type="project" value="UniProtKB-UniRule"/>
</dbReference>
<feature type="domain" description="SDH C-terminal" evidence="10">
    <location>
        <begin position="234"/>
        <end position="258"/>
    </location>
</feature>
<feature type="binding site" evidence="7">
    <location>
        <position position="100"/>
    </location>
    <ligand>
        <name>shikimate</name>
        <dbReference type="ChEBI" id="CHEBI:36208"/>
    </ligand>
</feature>
<keyword evidence="5 7" id="KW-0057">Aromatic amino acid biosynthesis</keyword>
<comment type="subunit">
    <text evidence="7">Homodimer.</text>
</comment>
<evidence type="ECO:0000256" key="2">
    <source>
        <dbReference type="ARBA" id="ARBA00012962"/>
    </source>
</evidence>
<sequence>MQRVGVVGWPVEHSRSPVIFGHWFAVHGIDARYERIAVAPDEAAAFFADLASSPYTGVNVTMPYKALAAESVSADPVATRLGVANTIWRDGDGLSGSSSDGSGFIASLDDQAPDWRGAVGPAVIVGAGGASVAVADALVAEGCRVLVANRTADKAEAVAARAGAEAIALDALPDALSEASLLVNATSLGMDGTTLSVDPRPLPAGTTVADLIYNPLETPLLAAARARGLVPVDGLGMLLFQATTGFERWFGVKPKVDRDLRRLVSATL</sequence>
<evidence type="ECO:0000259" key="10">
    <source>
        <dbReference type="Pfam" id="PF18317"/>
    </source>
</evidence>
<dbReference type="SUPFAM" id="SSF53223">
    <property type="entry name" value="Aminoacid dehydrogenase-like, N-terminal domain"/>
    <property type="match status" value="1"/>
</dbReference>
<keyword evidence="7" id="KW-0028">Amino-acid biosynthesis</keyword>
<dbReference type="RefSeq" id="WP_198883709.1">
    <property type="nucleotide sequence ID" value="NZ_JAEKJA010000020.1"/>
</dbReference>
<dbReference type="CDD" id="cd01065">
    <property type="entry name" value="NAD_bind_Shikimate_DH"/>
    <property type="match status" value="1"/>
</dbReference>
<dbReference type="InterPro" id="IPR006151">
    <property type="entry name" value="Shikm_DH/Glu-tRNA_Rdtase"/>
</dbReference>
<evidence type="ECO:0000256" key="5">
    <source>
        <dbReference type="ARBA" id="ARBA00023141"/>
    </source>
</evidence>
<dbReference type="EMBL" id="JAEKJA010000020">
    <property type="protein sequence ID" value="MBJ3777813.1"/>
    <property type="molecule type" value="Genomic_DNA"/>
</dbReference>